<reference evidence="8 9" key="1">
    <citation type="journal article" date="2022" name="Nat. Genet.">
        <title>Improved pea reference genome and pan-genome highlight genomic features and evolutionary characteristics.</title>
        <authorList>
            <person name="Yang T."/>
            <person name="Liu R."/>
            <person name="Luo Y."/>
            <person name="Hu S."/>
            <person name="Wang D."/>
            <person name="Wang C."/>
            <person name="Pandey M.K."/>
            <person name="Ge S."/>
            <person name="Xu Q."/>
            <person name="Li N."/>
            <person name="Li G."/>
            <person name="Huang Y."/>
            <person name="Saxena R.K."/>
            <person name="Ji Y."/>
            <person name="Li M."/>
            <person name="Yan X."/>
            <person name="He Y."/>
            <person name="Liu Y."/>
            <person name="Wang X."/>
            <person name="Xiang C."/>
            <person name="Varshney R.K."/>
            <person name="Ding H."/>
            <person name="Gao S."/>
            <person name="Zong X."/>
        </authorList>
    </citation>
    <scope>NUCLEOTIDE SEQUENCE [LARGE SCALE GENOMIC DNA]</scope>
    <source>
        <strain evidence="8 9">cv. Zhongwan 6</strain>
    </source>
</reference>
<evidence type="ECO:0000256" key="5">
    <source>
        <dbReference type="ARBA" id="ARBA00023284"/>
    </source>
</evidence>
<proteinExistence type="inferred from homology"/>
<dbReference type="PRINTS" id="PR00421">
    <property type="entry name" value="THIOREDOXIN"/>
</dbReference>
<evidence type="ECO:0000313" key="9">
    <source>
        <dbReference type="Proteomes" id="UP001058974"/>
    </source>
</evidence>
<evidence type="ECO:0000259" key="7">
    <source>
        <dbReference type="PROSITE" id="PS51352"/>
    </source>
</evidence>
<dbReference type="InterPro" id="IPR013766">
    <property type="entry name" value="Thioredoxin_domain"/>
</dbReference>
<dbReference type="PROSITE" id="PS51352">
    <property type="entry name" value="THIOREDOXIN_2"/>
    <property type="match status" value="1"/>
</dbReference>
<dbReference type="GO" id="GO:0005737">
    <property type="term" value="C:cytoplasm"/>
    <property type="evidence" value="ECO:0007669"/>
    <property type="project" value="TreeGrafter"/>
</dbReference>
<dbReference type="EMBL" id="JAMSHJ010000005">
    <property type="protein sequence ID" value="KAI5405768.1"/>
    <property type="molecule type" value="Genomic_DNA"/>
</dbReference>
<evidence type="ECO:0000256" key="4">
    <source>
        <dbReference type="ARBA" id="ARBA00023157"/>
    </source>
</evidence>
<keyword evidence="2" id="KW-0809">Transit peptide</keyword>
<gene>
    <name evidence="8" type="ORF">KIW84_052510</name>
</gene>
<evidence type="ECO:0000256" key="3">
    <source>
        <dbReference type="ARBA" id="ARBA00022982"/>
    </source>
</evidence>
<dbReference type="Pfam" id="PF00085">
    <property type="entry name" value="Thioredoxin"/>
    <property type="match status" value="1"/>
</dbReference>
<dbReference type="FunFam" id="3.40.30.10:FF:000001">
    <property type="entry name" value="Thioredoxin"/>
    <property type="match status" value="1"/>
</dbReference>
<keyword evidence="5" id="KW-0676">Redox-active center</keyword>
<keyword evidence="9" id="KW-1185">Reference proteome</keyword>
<dbReference type="SUPFAM" id="SSF52833">
    <property type="entry name" value="Thioredoxin-like"/>
    <property type="match status" value="1"/>
</dbReference>
<organism evidence="8 9">
    <name type="scientific">Pisum sativum</name>
    <name type="common">Garden pea</name>
    <name type="synonym">Lathyrus oleraceus</name>
    <dbReference type="NCBI Taxonomy" id="3888"/>
    <lineage>
        <taxon>Eukaryota</taxon>
        <taxon>Viridiplantae</taxon>
        <taxon>Streptophyta</taxon>
        <taxon>Embryophyta</taxon>
        <taxon>Tracheophyta</taxon>
        <taxon>Spermatophyta</taxon>
        <taxon>Magnoliopsida</taxon>
        <taxon>eudicotyledons</taxon>
        <taxon>Gunneridae</taxon>
        <taxon>Pentapetalae</taxon>
        <taxon>rosids</taxon>
        <taxon>fabids</taxon>
        <taxon>Fabales</taxon>
        <taxon>Fabaceae</taxon>
        <taxon>Papilionoideae</taxon>
        <taxon>50 kb inversion clade</taxon>
        <taxon>NPAAA clade</taxon>
        <taxon>Hologalegina</taxon>
        <taxon>IRL clade</taxon>
        <taxon>Fabeae</taxon>
        <taxon>Lathyrus</taxon>
    </lineage>
</organism>
<evidence type="ECO:0000313" key="8">
    <source>
        <dbReference type="EMBL" id="KAI5405768.1"/>
    </source>
</evidence>
<dbReference type="InterPro" id="IPR005746">
    <property type="entry name" value="Thioredoxin"/>
</dbReference>
<dbReference type="Proteomes" id="UP001058974">
    <property type="component" value="Chromosome 5"/>
</dbReference>
<evidence type="ECO:0000256" key="2">
    <source>
        <dbReference type="ARBA" id="ARBA00022946"/>
    </source>
</evidence>
<dbReference type="GO" id="GO:0015035">
    <property type="term" value="F:protein-disulfide reductase activity"/>
    <property type="evidence" value="ECO:0007669"/>
    <property type="project" value="InterPro"/>
</dbReference>
<feature type="domain" description="Thioredoxin" evidence="7">
    <location>
        <begin position="96"/>
        <end position="214"/>
    </location>
</feature>
<sequence>MNPSHLITSQSQIISTYKHTSQFHHTQQIKNHHNTRSLSTTSAENPPFIFPKLFSRVTYTENNMALESCLRVSTPRPHCLPPLFSSSREKLVFSPQKVGFKKALLNSTVSLPSGVAYRKSRFVCNAREAVNEDFWAPWCGPCRMIAPIIDELAKEYAGKIKCYKLNTDESPNTATKYGIRSIPTVLFFKNGEKKDSVIGAVPKATLSEKVEKYI</sequence>
<dbReference type="PANTHER" id="PTHR45663:SF42">
    <property type="entry name" value="THIOREDOXIN M5, CHLOROPLASTIC"/>
    <property type="match status" value="1"/>
</dbReference>
<dbReference type="Gene3D" id="3.40.30.10">
    <property type="entry name" value="Glutaredoxin"/>
    <property type="match status" value="1"/>
</dbReference>
<keyword evidence="3" id="KW-0249">Electron transport</keyword>
<evidence type="ECO:0000256" key="1">
    <source>
        <dbReference type="ARBA" id="ARBA00022448"/>
    </source>
</evidence>
<protein>
    <recommendedName>
        <fullName evidence="7">Thioredoxin domain-containing protein</fullName>
    </recommendedName>
</protein>
<dbReference type="PANTHER" id="PTHR45663">
    <property type="entry name" value="GEO12009P1"/>
    <property type="match status" value="1"/>
</dbReference>
<dbReference type="InterPro" id="IPR036249">
    <property type="entry name" value="Thioredoxin-like_sf"/>
</dbReference>
<evidence type="ECO:0000256" key="6">
    <source>
        <dbReference type="ARBA" id="ARBA00038056"/>
    </source>
</evidence>
<keyword evidence="1" id="KW-0813">Transport</keyword>
<comment type="caution">
    <text evidence="8">The sequence shown here is derived from an EMBL/GenBank/DDBJ whole genome shotgun (WGS) entry which is preliminary data.</text>
</comment>
<dbReference type="CDD" id="cd02947">
    <property type="entry name" value="TRX_family"/>
    <property type="match status" value="1"/>
</dbReference>
<accession>A0A9D4WQI6</accession>
<name>A0A9D4WQI6_PEA</name>
<keyword evidence="4" id="KW-1015">Disulfide bond</keyword>
<comment type="similarity">
    <text evidence="6">Belongs to the thioredoxin family. Plant M-type subfamily.</text>
</comment>
<dbReference type="NCBIfam" id="TIGR01068">
    <property type="entry name" value="thioredoxin"/>
    <property type="match status" value="1"/>
</dbReference>
<dbReference type="AlphaFoldDB" id="A0A9D4WQI6"/>
<dbReference type="GO" id="GO:0008047">
    <property type="term" value="F:enzyme activator activity"/>
    <property type="evidence" value="ECO:0007669"/>
    <property type="project" value="UniProtKB-ARBA"/>
</dbReference>
<dbReference type="Gramene" id="Psat05G0251000-T1">
    <property type="protein sequence ID" value="KAI5405768.1"/>
    <property type="gene ID" value="KIW84_052510"/>
</dbReference>